<sequence length="444" mass="46378">MLPTRSRLRSWSPDSLTVAAASLRASGTEFYETVRELHDGIDRMDEAETWQGSAHTAAAAMFGRATDRASAFKDYTERAAATLQRGGSLISNYRTQVQSKADEIDAGPLNVSDQWVVFIDPAGMSAERAAELEAQANAVQAELNPLLAALDEADSTASTSLLATQATEGISPDLPVKPPIPLTRPPGDEVPSPDTEEGRQFQEIARSQDMATTVRDITDIEDRDGNRVTTYTMMDGSTQVATEFIDQGLPSQQVYPAGTTRVLHSDKNGNWISETMTTPLEDGGIKTNVSWADGTTITMTETADGVRTGSCITADGRESVLPDEFFTDPLPTLAAGALSGLESKAGQGIPALTSAELDKVKTGAKWGGPAIGLATMAYNMVSAETLHDACVAGVSGTFGTVASIATAAVGGAAFGPAGAFVGSLGGSWAFGYVGSVVGEVLCPK</sequence>
<keyword evidence="3" id="KW-1185">Reference proteome</keyword>
<reference evidence="2" key="1">
    <citation type="submission" date="2006-12" db="EMBL/GenBank/DDBJ databases">
        <title>Complete sequence of Mycobacterium vanbaalenii PYR-1.</title>
        <authorList>
            <consortium name="US DOE Joint Genome Institute"/>
            <person name="Copeland A."/>
            <person name="Lucas S."/>
            <person name="Lapidus A."/>
            <person name="Barry K."/>
            <person name="Detter J.C."/>
            <person name="Glavina del Rio T."/>
            <person name="Hammon N."/>
            <person name="Israni S."/>
            <person name="Dalin E."/>
            <person name="Tice H."/>
            <person name="Pitluck S."/>
            <person name="Singan V."/>
            <person name="Schmutz J."/>
            <person name="Larimer F."/>
            <person name="Land M."/>
            <person name="Hauser L."/>
            <person name="Kyrpides N."/>
            <person name="Anderson I.J."/>
            <person name="Miller C."/>
            <person name="Richardson P."/>
        </authorList>
    </citation>
    <scope>NUCLEOTIDE SEQUENCE [LARGE SCALE GENOMIC DNA]</scope>
    <source>
        <strain evidence="2">PYR-1</strain>
    </source>
</reference>
<evidence type="ECO:0008006" key="4">
    <source>
        <dbReference type="Google" id="ProtNLM"/>
    </source>
</evidence>
<dbReference type="Proteomes" id="UP000009159">
    <property type="component" value="Chromosome"/>
</dbReference>
<accession>A1TFE7</accession>
<protein>
    <recommendedName>
        <fullName evidence="4">WXG100 family type VII secretion target</fullName>
    </recommendedName>
</protein>
<evidence type="ECO:0000256" key="1">
    <source>
        <dbReference type="SAM" id="MobiDB-lite"/>
    </source>
</evidence>
<dbReference type="eggNOG" id="ENOG5031FBN">
    <property type="taxonomic scope" value="Bacteria"/>
</dbReference>
<dbReference type="KEGG" id="mva:Mvan_5126"/>
<feature type="region of interest" description="Disordered" evidence="1">
    <location>
        <begin position="166"/>
        <end position="195"/>
    </location>
</feature>
<evidence type="ECO:0000313" key="2">
    <source>
        <dbReference type="EMBL" id="ABM15897.1"/>
    </source>
</evidence>
<dbReference type="HOGENOM" id="CLU_609463_0_0_11"/>
<dbReference type="STRING" id="350058.Mvan_5126"/>
<proteinExistence type="predicted"/>
<evidence type="ECO:0000313" key="3">
    <source>
        <dbReference type="Proteomes" id="UP000009159"/>
    </source>
</evidence>
<gene>
    <name evidence="2" type="ordered locus">Mvan_5126</name>
</gene>
<dbReference type="AlphaFoldDB" id="A1TFE7"/>
<dbReference type="EMBL" id="CP000511">
    <property type="protein sequence ID" value="ABM15897.1"/>
    <property type="molecule type" value="Genomic_DNA"/>
</dbReference>
<feature type="compositionally biased region" description="Pro residues" evidence="1">
    <location>
        <begin position="175"/>
        <end position="184"/>
    </location>
</feature>
<organism evidence="2 3">
    <name type="scientific">Mycolicibacterium vanbaalenii (strain DSM 7251 / JCM 13017 / BCRC 16820 / KCTC 9966 / NRRL B-24157 / PYR-1)</name>
    <name type="common">Mycobacterium vanbaalenii</name>
    <dbReference type="NCBI Taxonomy" id="350058"/>
    <lineage>
        <taxon>Bacteria</taxon>
        <taxon>Bacillati</taxon>
        <taxon>Actinomycetota</taxon>
        <taxon>Actinomycetes</taxon>
        <taxon>Mycobacteriales</taxon>
        <taxon>Mycobacteriaceae</taxon>
        <taxon>Mycolicibacterium</taxon>
    </lineage>
</organism>
<name>A1TFE7_MYCVP</name>